<organism evidence="2 3">
    <name type="scientific">Microcoleus anatoxicus PTRS2</name>
    <dbReference type="NCBI Taxonomy" id="2705321"/>
    <lineage>
        <taxon>Bacteria</taxon>
        <taxon>Bacillati</taxon>
        <taxon>Cyanobacteriota</taxon>
        <taxon>Cyanophyceae</taxon>
        <taxon>Oscillatoriophycideae</taxon>
        <taxon>Oscillatoriales</taxon>
        <taxon>Microcoleaceae</taxon>
        <taxon>Microcoleus</taxon>
        <taxon>Microcoleus anatoxicus</taxon>
    </lineage>
</organism>
<name>A0ABU8YGJ0_9CYAN</name>
<evidence type="ECO:0000313" key="2">
    <source>
        <dbReference type="EMBL" id="MEK0183476.1"/>
    </source>
</evidence>
<keyword evidence="3" id="KW-1185">Reference proteome</keyword>
<reference evidence="2 3" key="1">
    <citation type="journal article" date="2020" name="Harmful Algae">
        <title>Molecular and morphological characterization of a novel dihydroanatoxin-a producing Microcoleus species (cyanobacteria) from the Russian River, California, USA.</title>
        <authorList>
            <person name="Conklin K.Y."/>
            <person name="Stancheva R."/>
            <person name="Otten T.G."/>
            <person name="Fadness R."/>
            <person name="Boyer G.L."/>
            <person name="Read B."/>
            <person name="Zhang X."/>
            <person name="Sheath R.G."/>
        </authorList>
    </citation>
    <scope>NUCLEOTIDE SEQUENCE [LARGE SCALE GENOMIC DNA]</scope>
    <source>
        <strain evidence="2 3">PTRS2</strain>
    </source>
</reference>
<dbReference type="EMBL" id="JBBLXS010000008">
    <property type="protein sequence ID" value="MEK0183476.1"/>
    <property type="molecule type" value="Genomic_DNA"/>
</dbReference>
<comment type="caution">
    <text evidence="2">The sequence shown here is derived from an EMBL/GenBank/DDBJ whole genome shotgun (WGS) entry which is preliminary data.</text>
</comment>
<feature type="region of interest" description="Disordered" evidence="1">
    <location>
        <begin position="56"/>
        <end position="81"/>
    </location>
</feature>
<proteinExistence type="predicted"/>
<protein>
    <submittedName>
        <fullName evidence="2">Uncharacterized protein</fullName>
    </submittedName>
</protein>
<feature type="compositionally biased region" description="Polar residues" evidence="1">
    <location>
        <begin position="57"/>
        <end position="73"/>
    </location>
</feature>
<dbReference type="Proteomes" id="UP001384579">
    <property type="component" value="Unassembled WGS sequence"/>
</dbReference>
<dbReference type="RefSeq" id="WP_340518652.1">
    <property type="nucleotide sequence ID" value="NZ_JBBLXS010000008.1"/>
</dbReference>
<evidence type="ECO:0000313" key="3">
    <source>
        <dbReference type="Proteomes" id="UP001384579"/>
    </source>
</evidence>
<gene>
    <name evidence="2" type="ORF">WMG39_01290</name>
</gene>
<sequence length="244" mass="27403">MISLSMTSMNMLRQEAEAIGITEEQARKYGNIRHRRTWSLAIEHHLSIQAEADRIQPSFTTGDPNSSFPSTESQQKEHRQELKDYGIQLTANLGESRHRIAQQTAPMIAAQQPAEYSVPHSKSIYRLKQARSFDQVVQNHIKALKIASNTRTNSPHLSSCNWVCPECGPQAGISCHFCEGTGNITDIAAIGWTLAYMEMLGCSAREIEPIRRLFPASNILELNLKICVAIKQSTEVLARTEKWL</sequence>
<accession>A0ABU8YGJ0</accession>
<evidence type="ECO:0000256" key="1">
    <source>
        <dbReference type="SAM" id="MobiDB-lite"/>
    </source>
</evidence>